<evidence type="ECO:0000256" key="3">
    <source>
        <dbReference type="SAM" id="SignalP"/>
    </source>
</evidence>
<evidence type="ECO:0000256" key="1">
    <source>
        <dbReference type="SAM" id="MobiDB-lite"/>
    </source>
</evidence>
<evidence type="ECO:0000256" key="2">
    <source>
        <dbReference type="SAM" id="Phobius"/>
    </source>
</evidence>
<organism evidence="4 5">
    <name type="scientific">Epicoccum nigrum</name>
    <name type="common">Soil fungus</name>
    <name type="synonym">Epicoccum purpurascens</name>
    <dbReference type="NCBI Taxonomy" id="105696"/>
    <lineage>
        <taxon>Eukaryota</taxon>
        <taxon>Fungi</taxon>
        <taxon>Dikarya</taxon>
        <taxon>Ascomycota</taxon>
        <taxon>Pezizomycotina</taxon>
        <taxon>Dothideomycetes</taxon>
        <taxon>Pleosporomycetidae</taxon>
        <taxon>Pleosporales</taxon>
        <taxon>Pleosporineae</taxon>
        <taxon>Didymellaceae</taxon>
        <taxon>Epicoccum</taxon>
    </lineage>
</organism>
<accession>A0A1Y2LZE8</accession>
<proteinExistence type="predicted"/>
<gene>
    <name evidence="4" type="ORF">B5807_07110</name>
</gene>
<dbReference type="AlphaFoldDB" id="A0A1Y2LZE8"/>
<keyword evidence="5" id="KW-1185">Reference proteome</keyword>
<feature type="region of interest" description="Disordered" evidence="1">
    <location>
        <begin position="130"/>
        <end position="163"/>
    </location>
</feature>
<keyword evidence="2" id="KW-1133">Transmembrane helix</keyword>
<reference evidence="4 5" key="1">
    <citation type="journal article" date="2017" name="Genome Announc.">
        <title>Genome sequence of the saprophytic ascomycete Epicoccum nigrum ICMP 19927 strain isolated from New Zealand.</title>
        <authorList>
            <person name="Fokin M."/>
            <person name="Fleetwood D."/>
            <person name="Weir B.S."/>
            <person name="Villas-Boas S.G."/>
        </authorList>
    </citation>
    <scope>NUCLEOTIDE SEQUENCE [LARGE SCALE GENOMIC DNA]</scope>
    <source>
        <strain evidence="4 5">ICMP 19927</strain>
    </source>
</reference>
<dbReference type="STRING" id="105696.A0A1Y2LZE8"/>
<name>A0A1Y2LZE8_EPING</name>
<protein>
    <recommendedName>
        <fullName evidence="6">Extracellular membrane protein CFEM domain-containing protein</fullName>
    </recommendedName>
</protein>
<feature type="region of interest" description="Disordered" evidence="1">
    <location>
        <begin position="202"/>
        <end position="223"/>
    </location>
</feature>
<feature type="chain" id="PRO_5010989689" description="Extracellular membrane protein CFEM domain-containing protein" evidence="3">
    <location>
        <begin position="20"/>
        <end position="266"/>
    </location>
</feature>
<keyword evidence="2" id="KW-0812">Transmembrane</keyword>
<dbReference type="InParanoid" id="A0A1Y2LZE8"/>
<evidence type="ECO:0000313" key="5">
    <source>
        <dbReference type="Proteomes" id="UP000193240"/>
    </source>
</evidence>
<sequence length="266" mass="27659">MRPSTLCTLSLAITTTVQAAGKTSIYIDQIPGYSALAPCAENRVSAIVRAQASGCGDNQALTSFSCFCLDQYSHISSVISTAVQDYCSAQATSLPATLTAPLPDVTEAIEVFNEYCARSTELAWYQPNSTSSSAPITPAPSSTLSTSTTSTASSTPSAASSSNNSVPVAAIAAPVVIGVLAIASVAGLLFYLRRRKATSKAATAASKEGQNPYLPPSYTPVRELGHGNVHEVETPVQEVGGDTVKYRHELETRPAELEGGRAVAPK</sequence>
<evidence type="ECO:0008006" key="6">
    <source>
        <dbReference type="Google" id="ProtNLM"/>
    </source>
</evidence>
<feature type="signal peptide" evidence="3">
    <location>
        <begin position="1"/>
        <end position="19"/>
    </location>
</feature>
<feature type="transmembrane region" description="Helical" evidence="2">
    <location>
        <begin position="168"/>
        <end position="192"/>
    </location>
</feature>
<dbReference type="EMBL" id="KZ107845">
    <property type="protein sequence ID" value="OSS48567.1"/>
    <property type="molecule type" value="Genomic_DNA"/>
</dbReference>
<dbReference type="Proteomes" id="UP000193240">
    <property type="component" value="Unassembled WGS sequence"/>
</dbReference>
<keyword evidence="3" id="KW-0732">Signal</keyword>
<keyword evidence="2" id="KW-0472">Membrane</keyword>
<evidence type="ECO:0000313" key="4">
    <source>
        <dbReference type="EMBL" id="OSS48567.1"/>
    </source>
</evidence>